<evidence type="ECO:0000313" key="1">
    <source>
        <dbReference type="EnsemblPlants" id="OGLUM10G02010.1"/>
    </source>
</evidence>
<proteinExistence type="predicted"/>
<dbReference type="PANTHER" id="PTHR33186">
    <property type="entry name" value="OS10G0136150 PROTEIN-RELATED"/>
    <property type="match status" value="1"/>
</dbReference>
<dbReference type="AlphaFoldDB" id="A0A0E0B7Q8"/>
<protein>
    <submittedName>
        <fullName evidence="1">Uncharacterized protein</fullName>
    </submittedName>
</protein>
<keyword evidence="2" id="KW-1185">Reference proteome</keyword>
<dbReference type="HOGENOM" id="CLU_1356503_0_0_1"/>
<organism evidence="1">
    <name type="scientific">Oryza glumipatula</name>
    <dbReference type="NCBI Taxonomy" id="40148"/>
    <lineage>
        <taxon>Eukaryota</taxon>
        <taxon>Viridiplantae</taxon>
        <taxon>Streptophyta</taxon>
        <taxon>Embryophyta</taxon>
        <taxon>Tracheophyta</taxon>
        <taxon>Spermatophyta</taxon>
        <taxon>Magnoliopsida</taxon>
        <taxon>Liliopsida</taxon>
        <taxon>Poales</taxon>
        <taxon>Poaceae</taxon>
        <taxon>BOP clade</taxon>
        <taxon>Oryzoideae</taxon>
        <taxon>Oryzeae</taxon>
        <taxon>Oryzinae</taxon>
        <taxon>Oryza</taxon>
    </lineage>
</organism>
<dbReference type="Gramene" id="OGLUM10G02010.1">
    <property type="protein sequence ID" value="OGLUM10G02010.1"/>
    <property type="gene ID" value="OGLUM10G02010"/>
</dbReference>
<evidence type="ECO:0000313" key="2">
    <source>
        <dbReference type="Proteomes" id="UP000026961"/>
    </source>
</evidence>
<name>A0A0E0B7Q8_9ORYZ</name>
<reference evidence="1" key="1">
    <citation type="submission" date="2015-04" db="UniProtKB">
        <authorList>
            <consortium name="EnsemblPlants"/>
        </authorList>
    </citation>
    <scope>IDENTIFICATION</scope>
</reference>
<dbReference type="Proteomes" id="UP000026961">
    <property type="component" value="Chromosome 10"/>
</dbReference>
<dbReference type="EnsemblPlants" id="OGLUM10G02010.1">
    <property type="protein sequence ID" value="OGLUM10G02010.1"/>
    <property type="gene ID" value="OGLUM10G02010"/>
</dbReference>
<reference evidence="1" key="2">
    <citation type="submission" date="2018-05" db="EMBL/GenBank/DDBJ databases">
        <title>OgluRS3 (Oryza glumaepatula Reference Sequence Version 3).</title>
        <authorList>
            <person name="Zhang J."/>
            <person name="Kudrna D."/>
            <person name="Lee S."/>
            <person name="Talag J."/>
            <person name="Welchert J."/>
            <person name="Wing R.A."/>
        </authorList>
    </citation>
    <scope>NUCLEOTIDE SEQUENCE [LARGE SCALE GENOMIC DNA]</scope>
</reference>
<sequence>MGVIVRVLVIEYIYEDGYNARTQVITLHLDAMRTYDSYHQVPDWDMDSDSDRHLEYRPSYFSNTAVVSTVGGHDELHPHLFRVVFVSSNATTKRSTAFIYNSATFQRIKVATTETSSVIDGQQNVLIGQILYWHLISHGIVVFNLDTNELHEILVPADALDDVHEANLSIVVPKNGGAGLMQCPGTFSSSGRCTTTPLALPPGTCARS</sequence>
<accession>A0A0E0B7Q8</accession>